<keyword evidence="6 9" id="KW-0133">Cell shape</keyword>
<evidence type="ECO:0000256" key="6">
    <source>
        <dbReference type="ARBA" id="ARBA00022960"/>
    </source>
</evidence>
<evidence type="ECO:0000256" key="9">
    <source>
        <dbReference type="PROSITE-ProRule" id="PRU01373"/>
    </source>
</evidence>
<dbReference type="InterPro" id="IPR038063">
    <property type="entry name" value="Transpep_catalytic_dom"/>
</dbReference>
<accession>A0ABU3P380</accession>
<dbReference type="PANTHER" id="PTHR30582">
    <property type="entry name" value="L,D-TRANSPEPTIDASE"/>
    <property type="match status" value="1"/>
</dbReference>
<gene>
    <name evidence="11" type="ORF">Q4T40_19795</name>
</gene>
<dbReference type="GO" id="GO:0016740">
    <property type="term" value="F:transferase activity"/>
    <property type="evidence" value="ECO:0007669"/>
    <property type="project" value="UniProtKB-KW"/>
</dbReference>
<dbReference type="PANTHER" id="PTHR30582:SF24">
    <property type="entry name" value="L,D-TRANSPEPTIDASE ERFK_SRFK-RELATED"/>
    <property type="match status" value="1"/>
</dbReference>
<dbReference type="EC" id="2.-.-.-" evidence="11"/>
<evidence type="ECO:0000256" key="5">
    <source>
        <dbReference type="ARBA" id="ARBA00022801"/>
    </source>
</evidence>
<reference evidence="11 12" key="1">
    <citation type="submission" date="2023-07" db="EMBL/GenBank/DDBJ databases">
        <title>The novel representative of Negativicutes class, Anaeroselena agilis gen. nov. sp. nov.</title>
        <authorList>
            <person name="Prokofeva M.I."/>
            <person name="Elcheninov A.G."/>
            <person name="Klyukina A."/>
            <person name="Kublanov I.V."/>
            <person name="Frolov E.N."/>
            <person name="Podosokorskaya O.A."/>
        </authorList>
    </citation>
    <scope>NUCLEOTIDE SEQUENCE [LARGE SCALE GENOMIC DNA]</scope>
    <source>
        <strain evidence="11 12">4137-cl</strain>
    </source>
</reference>
<keyword evidence="4 11" id="KW-0808">Transferase</keyword>
<name>A0ABU3P380_9FIRM</name>
<comment type="similarity">
    <text evidence="2">Belongs to the YkuD family.</text>
</comment>
<evidence type="ECO:0000259" key="10">
    <source>
        <dbReference type="PROSITE" id="PS52029"/>
    </source>
</evidence>
<evidence type="ECO:0000256" key="7">
    <source>
        <dbReference type="ARBA" id="ARBA00022984"/>
    </source>
</evidence>
<evidence type="ECO:0000256" key="1">
    <source>
        <dbReference type="ARBA" id="ARBA00004752"/>
    </source>
</evidence>
<dbReference type="InterPro" id="IPR050979">
    <property type="entry name" value="LD-transpeptidase"/>
</dbReference>
<keyword evidence="3" id="KW-0328">Glycosyltransferase</keyword>
<dbReference type="EMBL" id="JAUOZS010000001">
    <property type="protein sequence ID" value="MDT8903476.1"/>
    <property type="molecule type" value="Genomic_DNA"/>
</dbReference>
<feature type="active site" description="Proton donor/acceptor" evidence="9">
    <location>
        <position position="70"/>
    </location>
</feature>
<dbReference type="Pfam" id="PF03734">
    <property type="entry name" value="YkuD"/>
    <property type="match status" value="1"/>
</dbReference>
<organism evidence="11 12">
    <name type="scientific">Anaeroselena agilis</name>
    <dbReference type="NCBI Taxonomy" id="3063788"/>
    <lineage>
        <taxon>Bacteria</taxon>
        <taxon>Bacillati</taxon>
        <taxon>Bacillota</taxon>
        <taxon>Negativicutes</taxon>
        <taxon>Acetonemataceae</taxon>
        <taxon>Anaeroselena</taxon>
    </lineage>
</organism>
<evidence type="ECO:0000256" key="3">
    <source>
        <dbReference type="ARBA" id="ARBA00022676"/>
    </source>
</evidence>
<keyword evidence="12" id="KW-1185">Reference proteome</keyword>
<dbReference type="RefSeq" id="WP_413781932.1">
    <property type="nucleotide sequence ID" value="NZ_JAUOZS010000001.1"/>
</dbReference>
<dbReference type="Proteomes" id="UP001254848">
    <property type="component" value="Unassembled WGS sequence"/>
</dbReference>
<evidence type="ECO:0000256" key="8">
    <source>
        <dbReference type="ARBA" id="ARBA00023316"/>
    </source>
</evidence>
<dbReference type="CDD" id="cd16913">
    <property type="entry name" value="YkuD_like"/>
    <property type="match status" value="1"/>
</dbReference>
<keyword evidence="5" id="KW-0378">Hydrolase</keyword>
<dbReference type="SUPFAM" id="SSF141523">
    <property type="entry name" value="L,D-transpeptidase catalytic domain-like"/>
    <property type="match status" value="1"/>
</dbReference>
<dbReference type="InterPro" id="IPR005490">
    <property type="entry name" value="LD_TPept_cat_dom"/>
</dbReference>
<comment type="caution">
    <text evidence="11">The sequence shown here is derived from an EMBL/GenBank/DDBJ whole genome shotgun (WGS) entry which is preliminary data.</text>
</comment>
<keyword evidence="7 9" id="KW-0573">Peptidoglycan synthesis</keyword>
<proteinExistence type="inferred from homology"/>
<protein>
    <submittedName>
        <fullName evidence="11">L,D-transpeptidase</fullName>
        <ecNumber evidence="11">2.-.-.-</ecNumber>
    </submittedName>
</protein>
<feature type="domain" description="L,D-TPase catalytic" evidence="10">
    <location>
        <begin position="3"/>
        <end position="110"/>
    </location>
</feature>
<dbReference type="Gene3D" id="2.40.440.10">
    <property type="entry name" value="L,D-transpeptidase catalytic domain-like"/>
    <property type="match status" value="1"/>
</dbReference>
<evidence type="ECO:0000313" key="11">
    <source>
        <dbReference type="EMBL" id="MDT8903476.1"/>
    </source>
</evidence>
<evidence type="ECO:0000313" key="12">
    <source>
        <dbReference type="Proteomes" id="UP001254848"/>
    </source>
</evidence>
<evidence type="ECO:0000256" key="4">
    <source>
        <dbReference type="ARBA" id="ARBA00022679"/>
    </source>
</evidence>
<feature type="active site" description="Nucleophile" evidence="9">
    <location>
        <position position="86"/>
    </location>
</feature>
<keyword evidence="8 9" id="KW-0961">Cell wall biogenesis/degradation</keyword>
<comment type="pathway">
    <text evidence="1 9">Cell wall biogenesis; peptidoglycan biosynthesis.</text>
</comment>
<dbReference type="PROSITE" id="PS52029">
    <property type="entry name" value="LD_TPASE"/>
    <property type="match status" value="1"/>
</dbReference>
<evidence type="ECO:0000256" key="2">
    <source>
        <dbReference type="ARBA" id="ARBA00005992"/>
    </source>
</evidence>
<sequence>MTYAIRISLSTRTLSLIGNGRLVGTYPVGVGRPGHQTPPGSYTIVVKRPNPGGPFGAMWLGLSIPRYGIHGTNNPASIGGYVSRGCIRMYNRDVLELAGMVTVGTPVYIGS</sequence>